<dbReference type="NCBIfam" id="TIGR00254">
    <property type="entry name" value="GGDEF"/>
    <property type="match status" value="1"/>
</dbReference>
<dbReference type="Pfam" id="PF00990">
    <property type="entry name" value="GGDEF"/>
    <property type="match status" value="1"/>
</dbReference>
<dbReference type="EC" id="2.7.7.65" evidence="2"/>
<organism evidence="10 11">
    <name type="scientific">Phaeospirillum tilakii</name>
    <dbReference type="NCBI Taxonomy" id="741673"/>
    <lineage>
        <taxon>Bacteria</taxon>
        <taxon>Pseudomonadati</taxon>
        <taxon>Pseudomonadota</taxon>
        <taxon>Alphaproteobacteria</taxon>
        <taxon>Rhodospirillales</taxon>
        <taxon>Rhodospirillaceae</taxon>
        <taxon>Phaeospirillum</taxon>
    </lineage>
</organism>
<feature type="transmembrane region" description="Helical" evidence="8">
    <location>
        <begin position="258"/>
        <end position="279"/>
    </location>
</feature>
<evidence type="ECO:0000259" key="9">
    <source>
        <dbReference type="PROSITE" id="PS50887"/>
    </source>
</evidence>
<dbReference type="Gene3D" id="3.30.70.270">
    <property type="match status" value="1"/>
</dbReference>
<dbReference type="SMART" id="SM00267">
    <property type="entry name" value="GGDEF"/>
    <property type="match status" value="1"/>
</dbReference>
<dbReference type="InterPro" id="IPR050469">
    <property type="entry name" value="Diguanylate_Cyclase"/>
</dbReference>
<keyword evidence="6 8" id="KW-0472">Membrane</keyword>
<feature type="transmembrane region" description="Helical" evidence="8">
    <location>
        <begin position="207"/>
        <end position="228"/>
    </location>
</feature>
<dbReference type="InterPro" id="IPR043128">
    <property type="entry name" value="Rev_trsase/Diguanyl_cyclase"/>
</dbReference>
<keyword evidence="10" id="KW-0808">Transferase</keyword>
<dbReference type="CDD" id="cd01949">
    <property type="entry name" value="GGDEF"/>
    <property type="match status" value="1"/>
</dbReference>
<gene>
    <name evidence="10" type="ORF">ACFSNB_01515</name>
</gene>
<feature type="transmembrane region" description="Helical" evidence="8">
    <location>
        <begin position="174"/>
        <end position="195"/>
    </location>
</feature>
<evidence type="ECO:0000256" key="8">
    <source>
        <dbReference type="SAM" id="Phobius"/>
    </source>
</evidence>
<dbReference type="PANTHER" id="PTHR45138">
    <property type="entry name" value="REGULATORY COMPONENTS OF SENSORY TRANSDUCTION SYSTEM"/>
    <property type="match status" value="1"/>
</dbReference>
<evidence type="ECO:0000256" key="3">
    <source>
        <dbReference type="ARBA" id="ARBA00022475"/>
    </source>
</evidence>
<evidence type="ECO:0000256" key="5">
    <source>
        <dbReference type="ARBA" id="ARBA00022989"/>
    </source>
</evidence>
<dbReference type="PROSITE" id="PS50887">
    <property type="entry name" value="GGDEF"/>
    <property type="match status" value="1"/>
</dbReference>
<dbReference type="PANTHER" id="PTHR45138:SF9">
    <property type="entry name" value="DIGUANYLATE CYCLASE DGCM-RELATED"/>
    <property type="match status" value="1"/>
</dbReference>
<comment type="caution">
    <text evidence="10">The sequence shown here is derived from an EMBL/GenBank/DDBJ whole genome shotgun (WGS) entry which is preliminary data.</text>
</comment>
<comment type="subcellular location">
    <subcellularLocation>
        <location evidence="1">Cell membrane</location>
        <topology evidence="1">Multi-pass membrane protein</topology>
    </subcellularLocation>
</comment>
<feature type="transmembrane region" description="Helical" evidence="8">
    <location>
        <begin position="291"/>
        <end position="308"/>
    </location>
</feature>
<evidence type="ECO:0000313" key="10">
    <source>
        <dbReference type="EMBL" id="MFD2232476.1"/>
    </source>
</evidence>
<dbReference type="SUPFAM" id="SSF55073">
    <property type="entry name" value="Nucleotide cyclase"/>
    <property type="match status" value="1"/>
</dbReference>
<evidence type="ECO:0000256" key="1">
    <source>
        <dbReference type="ARBA" id="ARBA00004651"/>
    </source>
</evidence>
<dbReference type="InterPro" id="IPR007895">
    <property type="entry name" value="MASE1"/>
</dbReference>
<comment type="catalytic activity">
    <reaction evidence="7">
        <text>2 GTP = 3',3'-c-di-GMP + 2 diphosphate</text>
        <dbReference type="Rhea" id="RHEA:24898"/>
        <dbReference type="ChEBI" id="CHEBI:33019"/>
        <dbReference type="ChEBI" id="CHEBI:37565"/>
        <dbReference type="ChEBI" id="CHEBI:58805"/>
        <dbReference type="EC" id="2.7.7.65"/>
    </reaction>
</comment>
<keyword evidence="11" id="KW-1185">Reference proteome</keyword>
<dbReference type="InterPro" id="IPR000160">
    <property type="entry name" value="GGDEF_dom"/>
</dbReference>
<evidence type="ECO:0000256" key="2">
    <source>
        <dbReference type="ARBA" id="ARBA00012528"/>
    </source>
</evidence>
<dbReference type="GO" id="GO:0052621">
    <property type="term" value="F:diguanylate cyclase activity"/>
    <property type="evidence" value="ECO:0007669"/>
    <property type="project" value="UniProtKB-EC"/>
</dbReference>
<evidence type="ECO:0000256" key="6">
    <source>
        <dbReference type="ARBA" id="ARBA00023136"/>
    </source>
</evidence>
<dbReference type="Proteomes" id="UP001597296">
    <property type="component" value="Unassembled WGS sequence"/>
</dbReference>
<dbReference type="Pfam" id="PF05231">
    <property type="entry name" value="MASE1"/>
    <property type="match status" value="1"/>
</dbReference>
<keyword evidence="4 8" id="KW-0812">Transmembrane</keyword>
<proteinExistence type="predicted"/>
<feature type="transmembrane region" description="Helical" evidence="8">
    <location>
        <begin position="98"/>
        <end position="119"/>
    </location>
</feature>
<name>A0ABW5C8G0_9PROT</name>
<evidence type="ECO:0000313" key="11">
    <source>
        <dbReference type="Proteomes" id="UP001597296"/>
    </source>
</evidence>
<keyword evidence="10" id="KW-0548">Nucleotidyltransferase</keyword>
<feature type="domain" description="GGDEF" evidence="9">
    <location>
        <begin position="349"/>
        <end position="482"/>
    </location>
</feature>
<keyword evidence="3" id="KW-1003">Cell membrane</keyword>
<feature type="transmembrane region" description="Helical" evidence="8">
    <location>
        <begin position="140"/>
        <end position="162"/>
    </location>
</feature>
<accession>A0ABW5C8G0</accession>
<keyword evidence="5 8" id="KW-1133">Transmembrane helix</keyword>
<feature type="transmembrane region" description="Helical" evidence="8">
    <location>
        <begin position="52"/>
        <end position="78"/>
    </location>
</feature>
<dbReference type="EMBL" id="JBHUIY010000002">
    <property type="protein sequence ID" value="MFD2232476.1"/>
    <property type="molecule type" value="Genomic_DNA"/>
</dbReference>
<evidence type="ECO:0000256" key="4">
    <source>
        <dbReference type="ARBA" id="ARBA00022692"/>
    </source>
</evidence>
<dbReference type="InterPro" id="IPR029787">
    <property type="entry name" value="Nucleotide_cyclase"/>
</dbReference>
<feature type="transmembrane region" description="Helical" evidence="8">
    <location>
        <begin position="234"/>
        <end position="251"/>
    </location>
</feature>
<protein>
    <recommendedName>
        <fullName evidence="2">diguanylate cyclase</fullName>
        <ecNumber evidence="2">2.7.7.65</ecNumber>
    </recommendedName>
</protein>
<dbReference type="RefSeq" id="WP_377313814.1">
    <property type="nucleotide sequence ID" value="NZ_JBHUIY010000002.1"/>
</dbReference>
<feature type="transmembrane region" description="Helical" evidence="8">
    <location>
        <begin position="20"/>
        <end position="40"/>
    </location>
</feature>
<evidence type="ECO:0000256" key="7">
    <source>
        <dbReference type="ARBA" id="ARBA00034247"/>
    </source>
</evidence>
<reference evidence="11" key="1">
    <citation type="journal article" date="2019" name="Int. J. Syst. Evol. Microbiol.">
        <title>The Global Catalogue of Microorganisms (GCM) 10K type strain sequencing project: providing services to taxonomists for standard genome sequencing and annotation.</title>
        <authorList>
            <consortium name="The Broad Institute Genomics Platform"/>
            <consortium name="The Broad Institute Genome Sequencing Center for Infectious Disease"/>
            <person name="Wu L."/>
            <person name="Ma J."/>
        </authorList>
    </citation>
    <scope>NUCLEOTIDE SEQUENCE [LARGE SCALE GENOMIC DNA]</scope>
    <source>
        <strain evidence="11">KCTC 15012</strain>
    </source>
</reference>
<sequence>MGAPVKFPLPPRRAGARPASFAPLLTTLAFGLSWYLLWNLALVMGASGQASLWYPPAAFSVALFLRFRLGALPMVALGCGLTSLQGALLEQTADPRAGLVWLGFTLIHTLVYGGFAELIRRHRRNARGRRGADMPAETHAMLFAPLFCAAQTGLGLANLWLFTDLGPDQLIALAPIRFCGDLVAVVTLTFPLYYLMRIPLARFSLGLGTPALPYLAGTTLLFATMTWLSHVSQGRIPLSMVAYVQLLPLLLASGRLDFLRLSFLVAWSELIFVLEAWAIGIPENAIDYQGAMLAIASLTYFGGMIASLRGERNHLRRLAGTDPLTGLHNRRAATELIEIERTRSRRRDSPITLALLDIDHFKRINDEFGHDEGDHALTLVAAALRGTLRGGDIVARWGGEEFLICFPDTGLSQALDVCERCRRAIAAHPIGAASGQPRRITASFGVVDLPPWEPVGGAIGRADRLLYQAKLRGRDRIETQTLEPLTPLATASAPPGP</sequence>